<dbReference type="PANTHER" id="PTHR11669:SF8">
    <property type="entry name" value="DNA POLYMERASE III SUBUNIT DELTA"/>
    <property type="match status" value="1"/>
</dbReference>
<organism evidence="4 5">
    <name type="scientific">Thiohalorhabdus methylotrophus</name>
    <dbReference type="NCBI Taxonomy" id="3242694"/>
    <lineage>
        <taxon>Bacteria</taxon>
        <taxon>Pseudomonadati</taxon>
        <taxon>Pseudomonadota</taxon>
        <taxon>Gammaproteobacteria</taxon>
        <taxon>Thiohalorhabdales</taxon>
        <taxon>Thiohalorhabdaceae</taxon>
        <taxon>Thiohalorhabdus</taxon>
    </lineage>
</organism>
<dbReference type="Gene3D" id="3.40.50.300">
    <property type="entry name" value="P-loop containing nucleotide triphosphate hydrolases"/>
    <property type="match status" value="1"/>
</dbReference>
<sequence length="339" mass="36982">MASWGLIGQEAPIARLEAALQAEKVPHGLLLAGPRGTGKGTAARWMAARLLCRAGPASPACGECTPCRHRLAGTAPDLTLLTAEAGEEIRVDSLREMTRQVQLTPQESRRRAVIIDPAEAMGIYAANALLKILEEPPGQVLFLLVSHRPDRLLPTIRSRCQPVRFRPAPAEAVEEWLQTAHELRGDNARLAARMAGGAPGQALEWARRAVTEERDALVQGLEAVRSGGGESLVGVAGEWAEADPDSWLPHFLAWLRDLARVTVSGGMVGQQRLVNFDRQDYLAEQARSIGPPAAERLLRAGERLAEMVSGRTSTRLAIEEFLVWWREPDAMPRFPSDSE</sequence>
<keyword evidence="5" id="KW-1185">Reference proteome</keyword>
<name>A0ABV4TXM9_9GAMM</name>
<keyword evidence="4" id="KW-0808">Transferase</keyword>
<keyword evidence="2" id="KW-0239">DNA-directed DNA polymerase</keyword>
<accession>A0ABV4TXM9</accession>
<evidence type="ECO:0000256" key="3">
    <source>
        <dbReference type="ARBA" id="ARBA00049244"/>
    </source>
</evidence>
<dbReference type="RefSeq" id="WP_373656874.1">
    <property type="nucleotide sequence ID" value="NZ_JBGUAW010000010.1"/>
</dbReference>
<dbReference type="PANTHER" id="PTHR11669">
    <property type="entry name" value="REPLICATION FACTOR C / DNA POLYMERASE III GAMMA-TAU SUBUNIT"/>
    <property type="match status" value="1"/>
</dbReference>
<dbReference type="CDD" id="cd00009">
    <property type="entry name" value="AAA"/>
    <property type="match status" value="1"/>
</dbReference>
<dbReference type="EC" id="2.7.7.7" evidence="1"/>
<comment type="catalytic activity">
    <reaction evidence="3">
        <text>DNA(n) + a 2'-deoxyribonucleoside 5'-triphosphate = DNA(n+1) + diphosphate</text>
        <dbReference type="Rhea" id="RHEA:22508"/>
        <dbReference type="Rhea" id="RHEA-COMP:17339"/>
        <dbReference type="Rhea" id="RHEA-COMP:17340"/>
        <dbReference type="ChEBI" id="CHEBI:33019"/>
        <dbReference type="ChEBI" id="CHEBI:61560"/>
        <dbReference type="ChEBI" id="CHEBI:173112"/>
        <dbReference type="EC" id="2.7.7.7"/>
    </reaction>
</comment>
<dbReference type="SUPFAM" id="SSF52540">
    <property type="entry name" value="P-loop containing nucleoside triphosphate hydrolases"/>
    <property type="match status" value="1"/>
</dbReference>
<proteinExistence type="predicted"/>
<evidence type="ECO:0000256" key="2">
    <source>
        <dbReference type="ARBA" id="ARBA00022932"/>
    </source>
</evidence>
<evidence type="ECO:0000256" key="1">
    <source>
        <dbReference type="ARBA" id="ARBA00012417"/>
    </source>
</evidence>
<reference evidence="4 5" key="1">
    <citation type="submission" date="2024-08" db="EMBL/GenBank/DDBJ databases">
        <title>Whole-genome sequencing of halo(alkali)philic microorganisms from hypersaline lakes.</title>
        <authorList>
            <person name="Sorokin D.Y."/>
            <person name="Merkel A.Y."/>
            <person name="Messina E."/>
            <person name="Yakimov M."/>
        </authorList>
    </citation>
    <scope>NUCLEOTIDE SEQUENCE [LARGE SCALE GENOMIC DNA]</scope>
    <source>
        <strain evidence="4 5">Cl-TMA</strain>
    </source>
</reference>
<dbReference type="Proteomes" id="UP001575181">
    <property type="component" value="Unassembled WGS sequence"/>
</dbReference>
<dbReference type="EMBL" id="JBGUAW010000010">
    <property type="protein sequence ID" value="MFA9462088.1"/>
    <property type="molecule type" value="Genomic_DNA"/>
</dbReference>
<dbReference type="InterPro" id="IPR004622">
    <property type="entry name" value="DNA_pol_HolB"/>
</dbReference>
<keyword evidence="4" id="KW-0548">Nucleotidyltransferase</keyword>
<protein>
    <recommendedName>
        <fullName evidence="1">DNA-directed DNA polymerase</fullName>
        <ecNumber evidence="1">2.7.7.7</ecNumber>
    </recommendedName>
</protein>
<dbReference type="NCBIfam" id="TIGR00678">
    <property type="entry name" value="holB"/>
    <property type="match status" value="1"/>
</dbReference>
<dbReference type="GO" id="GO:0003887">
    <property type="term" value="F:DNA-directed DNA polymerase activity"/>
    <property type="evidence" value="ECO:0007669"/>
    <property type="project" value="UniProtKB-EC"/>
</dbReference>
<evidence type="ECO:0000313" key="4">
    <source>
        <dbReference type="EMBL" id="MFA9462088.1"/>
    </source>
</evidence>
<dbReference type="Pfam" id="PF13177">
    <property type="entry name" value="DNA_pol3_delta2"/>
    <property type="match status" value="1"/>
</dbReference>
<gene>
    <name evidence="4" type="primary">holB</name>
    <name evidence="4" type="ORF">ACERLL_14810</name>
</gene>
<evidence type="ECO:0000313" key="5">
    <source>
        <dbReference type="Proteomes" id="UP001575181"/>
    </source>
</evidence>
<dbReference type="InterPro" id="IPR050238">
    <property type="entry name" value="DNA_Rep/Repair_Clamp_Loader"/>
</dbReference>
<dbReference type="InterPro" id="IPR027417">
    <property type="entry name" value="P-loop_NTPase"/>
</dbReference>
<comment type="caution">
    <text evidence="4">The sequence shown here is derived from an EMBL/GenBank/DDBJ whole genome shotgun (WGS) entry which is preliminary data.</text>
</comment>